<dbReference type="EMBL" id="BAABAS010000019">
    <property type="protein sequence ID" value="GAA4237968.1"/>
    <property type="molecule type" value="Genomic_DNA"/>
</dbReference>
<dbReference type="SUPFAM" id="SSF51197">
    <property type="entry name" value="Clavaminate synthase-like"/>
    <property type="match status" value="1"/>
</dbReference>
<sequence>MSGEETATMKLESAAREWRRHGFVVLPGYLPPDVLRPAVAELDLLFPSAQGFHDGTDPRRDCFLDDEFAGIDAFPFAATQIGLLAVHELLVRLAEMLLDDADLRIYSAEAWAKYTGAADYDQALHRDYLNHTLLVPSTSPEFRQLEMFVFLVDVPEDLGPPHLVSKTHTVDFPAKPNWLHRRDLPGPDEFGFESVRPGLYEHEISAAGPAGTVVAFEQGTFHRGTALTRPGGARYTMHLNYRRAATEWGQRRGWAECAHDPNWYRFVAHASPRQLELFGFPPPGHPYWTAETLAGVALRYPNLDLSPWRDEHGAQPSDAGI</sequence>
<organism evidence="1 2">
    <name type="scientific">Actinomadura meridiana</name>
    <dbReference type="NCBI Taxonomy" id="559626"/>
    <lineage>
        <taxon>Bacteria</taxon>
        <taxon>Bacillati</taxon>
        <taxon>Actinomycetota</taxon>
        <taxon>Actinomycetes</taxon>
        <taxon>Streptosporangiales</taxon>
        <taxon>Thermomonosporaceae</taxon>
        <taxon>Actinomadura</taxon>
    </lineage>
</organism>
<name>A0ABP8CE66_9ACTN</name>
<gene>
    <name evidence="1" type="ORF">GCM10022254_51970</name>
</gene>
<protein>
    <recommendedName>
        <fullName evidence="3">Phytanoyl-CoA dioxygenase (PhyH)</fullName>
    </recommendedName>
</protein>
<comment type="caution">
    <text evidence="1">The sequence shown here is derived from an EMBL/GenBank/DDBJ whole genome shotgun (WGS) entry which is preliminary data.</text>
</comment>
<accession>A0ABP8CE66</accession>
<keyword evidence="2" id="KW-1185">Reference proteome</keyword>
<dbReference type="InterPro" id="IPR008775">
    <property type="entry name" value="Phytyl_CoA_dOase-like"/>
</dbReference>
<evidence type="ECO:0000313" key="1">
    <source>
        <dbReference type="EMBL" id="GAA4237968.1"/>
    </source>
</evidence>
<reference evidence="2" key="1">
    <citation type="journal article" date="2019" name="Int. J. Syst. Evol. Microbiol.">
        <title>The Global Catalogue of Microorganisms (GCM) 10K type strain sequencing project: providing services to taxonomists for standard genome sequencing and annotation.</title>
        <authorList>
            <consortium name="The Broad Institute Genomics Platform"/>
            <consortium name="The Broad Institute Genome Sequencing Center for Infectious Disease"/>
            <person name="Wu L."/>
            <person name="Ma J."/>
        </authorList>
    </citation>
    <scope>NUCLEOTIDE SEQUENCE [LARGE SCALE GENOMIC DNA]</scope>
    <source>
        <strain evidence="2">JCM 17440</strain>
    </source>
</reference>
<dbReference type="RefSeq" id="WP_344901167.1">
    <property type="nucleotide sequence ID" value="NZ_BAABAS010000019.1"/>
</dbReference>
<dbReference type="Gene3D" id="2.60.120.620">
    <property type="entry name" value="q2cbj1_9rhob like domain"/>
    <property type="match status" value="1"/>
</dbReference>
<evidence type="ECO:0008006" key="3">
    <source>
        <dbReference type="Google" id="ProtNLM"/>
    </source>
</evidence>
<dbReference type="Proteomes" id="UP001501710">
    <property type="component" value="Unassembled WGS sequence"/>
</dbReference>
<dbReference type="Pfam" id="PF05721">
    <property type="entry name" value="PhyH"/>
    <property type="match status" value="1"/>
</dbReference>
<evidence type="ECO:0000313" key="2">
    <source>
        <dbReference type="Proteomes" id="UP001501710"/>
    </source>
</evidence>
<proteinExistence type="predicted"/>